<gene>
    <name evidence="5" type="ORF">Taro_040970</name>
</gene>
<dbReference type="GO" id="GO:0004721">
    <property type="term" value="F:phosphoprotein phosphatase activity"/>
    <property type="evidence" value="ECO:0007669"/>
    <property type="project" value="UniProtKB-KW"/>
</dbReference>
<evidence type="ECO:0000256" key="1">
    <source>
        <dbReference type="ARBA" id="ARBA00022801"/>
    </source>
</evidence>
<dbReference type="Gene3D" id="3.90.190.10">
    <property type="entry name" value="Protein tyrosine phosphatase superfamily"/>
    <property type="match status" value="1"/>
</dbReference>
<comment type="caution">
    <text evidence="5">The sequence shown here is derived from an EMBL/GenBank/DDBJ whole genome shotgun (WGS) entry which is preliminary data.</text>
</comment>
<dbReference type="PROSITE" id="PS50054">
    <property type="entry name" value="TYR_PHOSPHATASE_DUAL"/>
    <property type="match status" value="1"/>
</dbReference>
<proteinExistence type="predicted"/>
<organism evidence="5 6">
    <name type="scientific">Colocasia esculenta</name>
    <name type="common">Wild taro</name>
    <name type="synonym">Arum esculentum</name>
    <dbReference type="NCBI Taxonomy" id="4460"/>
    <lineage>
        <taxon>Eukaryota</taxon>
        <taxon>Viridiplantae</taxon>
        <taxon>Streptophyta</taxon>
        <taxon>Embryophyta</taxon>
        <taxon>Tracheophyta</taxon>
        <taxon>Spermatophyta</taxon>
        <taxon>Magnoliopsida</taxon>
        <taxon>Liliopsida</taxon>
        <taxon>Araceae</taxon>
        <taxon>Aroideae</taxon>
        <taxon>Colocasieae</taxon>
        <taxon>Colocasia</taxon>
    </lineage>
</organism>
<feature type="domain" description="Tyrosine specific protein phosphatases" evidence="4">
    <location>
        <begin position="45"/>
        <end position="113"/>
    </location>
</feature>
<feature type="domain" description="Tyrosine-protein phosphatase" evidence="3">
    <location>
        <begin position="1"/>
        <end position="124"/>
    </location>
</feature>
<keyword evidence="2" id="KW-0904">Protein phosphatase</keyword>
<evidence type="ECO:0000259" key="4">
    <source>
        <dbReference type="PROSITE" id="PS50056"/>
    </source>
</evidence>
<name>A0A843WK92_COLES</name>
<dbReference type="SMART" id="SM00195">
    <property type="entry name" value="DSPc"/>
    <property type="match status" value="1"/>
</dbReference>
<dbReference type="SUPFAM" id="SSF52799">
    <property type="entry name" value="(Phosphotyrosine protein) phosphatases II"/>
    <property type="match status" value="1"/>
</dbReference>
<dbReference type="PROSITE" id="PS50056">
    <property type="entry name" value="TYR_PHOSPHATASE_2"/>
    <property type="match status" value="1"/>
</dbReference>
<reference evidence="5" key="1">
    <citation type="submission" date="2017-07" db="EMBL/GenBank/DDBJ databases">
        <title>Taro Niue Genome Assembly and Annotation.</title>
        <authorList>
            <person name="Atibalentja N."/>
            <person name="Keating K."/>
            <person name="Fields C.J."/>
        </authorList>
    </citation>
    <scope>NUCLEOTIDE SEQUENCE</scope>
    <source>
        <strain evidence="5">Niue_2</strain>
        <tissue evidence="5">Leaf</tissue>
    </source>
</reference>
<evidence type="ECO:0000259" key="3">
    <source>
        <dbReference type="PROSITE" id="PS50054"/>
    </source>
</evidence>
<dbReference type="PANTHER" id="PTHR46274:SF9">
    <property type="entry name" value="PHOSPHATIDYLGLYCEROPHOSPHATE PHOSPHATASE PTPMT1"/>
    <property type="match status" value="1"/>
</dbReference>
<evidence type="ECO:0000256" key="2">
    <source>
        <dbReference type="ARBA" id="ARBA00022912"/>
    </source>
</evidence>
<dbReference type="AlphaFoldDB" id="A0A843WK92"/>
<evidence type="ECO:0008006" key="7">
    <source>
        <dbReference type="Google" id="ProtNLM"/>
    </source>
</evidence>
<evidence type="ECO:0000313" key="6">
    <source>
        <dbReference type="Proteomes" id="UP000652761"/>
    </source>
</evidence>
<dbReference type="InterPro" id="IPR016130">
    <property type="entry name" value="Tyr_Pase_AS"/>
</dbReference>
<protein>
    <recommendedName>
        <fullName evidence="7">Dual specificity protein phosphatase DSP8</fullName>
    </recommendedName>
</protein>
<dbReference type="InterPro" id="IPR029021">
    <property type="entry name" value="Prot-tyrosine_phosphatase-like"/>
</dbReference>
<dbReference type="Proteomes" id="UP000652761">
    <property type="component" value="Unassembled WGS sequence"/>
</dbReference>
<dbReference type="OrthoDB" id="273181at2759"/>
<dbReference type="PANTHER" id="PTHR46274">
    <property type="entry name" value="PHOSPHATIDYLINOSITOL PHOSPHATASE"/>
    <property type="match status" value="1"/>
</dbReference>
<accession>A0A843WK92</accession>
<dbReference type="PROSITE" id="PS00383">
    <property type="entry name" value="TYR_PHOSPHATASE_1"/>
    <property type="match status" value="1"/>
</dbReference>
<dbReference type="EMBL" id="NMUH01004034">
    <property type="protein sequence ID" value="MQM08116.1"/>
    <property type="molecule type" value="Genomic_DNA"/>
</dbReference>
<dbReference type="FunFam" id="3.90.190.10:FF:000157">
    <property type="entry name" value="Protein-tyrosine phosphatase"/>
    <property type="match status" value="1"/>
</dbReference>
<keyword evidence="6" id="KW-1185">Reference proteome</keyword>
<dbReference type="InterPro" id="IPR020422">
    <property type="entry name" value="TYR_PHOSPHATASE_DUAL_dom"/>
</dbReference>
<dbReference type="Pfam" id="PF00782">
    <property type="entry name" value="DSPc"/>
    <property type="match status" value="1"/>
</dbReference>
<sequence>MKCAKASEVPLEAIDAIVSALLADAHGIENLVLPTRDYLFAPSFGDICKAVDFIHKNASCQKTTYVHCKAGRGRSTTIVLCYLMQHRQMTPSSAYDYVRLNRPRVLLATCQWQAVQEFYHLRVMKTGRSSCMDNPVAKMPALVATRKLVSFDDSSVVVISESDLDGYKEGERSGIRSSPYAEAGLVYKVQFASQAALARFSCFWFRSQDRRAVAISHKKLGKESCSLEVEQLGNGHPCLLRGVEIR</sequence>
<dbReference type="InterPro" id="IPR000340">
    <property type="entry name" value="Dual-sp_phosphatase_cat-dom"/>
</dbReference>
<dbReference type="InterPro" id="IPR000387">
    <property type="entry name" value="Tyr_Pase_dom"/>
</dbReference>
<evidence type="ECO:0000313" key="5">
    <source>
        <dbReference type="EMBL" id="MQM08116.1"/>
    </source>
</evidence>
<keyword evidence="1" id="KW-0378">Hydrolase</keyword>